<evidence type="ECO:0000256" key="3">
    <source>
        <dbReference type="ARBA" id="ARBA00022475"/>
    </source>
</evidence>
<comment type="similarity">
    <text evidence="2">Belongs to the BMP lipoprotein family.</text>
</comment>
<gene>
    <name evidence="9" type="ORF">Dpep_1110</name>
</gene>
<dbReference type="SUPFAM" id="SSF53822">
    <property type="entry name" value="Periplasmic binding protein-like I"/>
    <property type="match status" value="1"/>
</dbReference>
<dbReference type="RefSeq" id="WP_005660343.1">
    <property type="nucleotide sequence ID" value="NZ_ABTR02000001.1"/>
</dbReference>
<dbReference type="InterPro" id="IPR028082">
    <property type="entry name" value="Peripla_BP_I"/>
</dbReference>
<name>D2Z6N9_9BACT</name>
<evidence type="ECO:0000256" key="4">
    <source>
        <dbReference type="ARBA" id="ARBA00022729"/>
    </source>
</evidence>
<evidence type="ECO:0000256" key="5">
    <source>
        <dbReference type="ARBA" id="ARBA00023136"/>
    </source>
</evidence>
<evidence type="ECO:0000313" key="9">
    <source>
        <dbReference type="EMBL" id="EFC91136.1"/>
    </source>
</evidence>
<evidence type="ECO:0000259" key="8">
    <source>
        <dbReference type="Pfam" id="PF02608"/>
    </source>
</evidence>
<dbReference type="Proteomes" id="UP000006427">
    <property type="component" value="Unassembled WGS sequence"/>
</dbReference>
<evidence type="ECO:0000256" key="1">
    <source>
        <dbReference type="ARBA" id="ARBA00004193"/>
    </source>
</evidence>
<comment type="subcellular location">
    <subcellularLocation>
        <location evidence="1">Cell membrane</location>
        <topology evidence="1">Lipid-anchor</topology>
    </subcellularLocation>
</comment>
<keyword evidence="4 7" id="KW-0732">Signal</keyword>
<protein>
    <submittedName>
        <fullName evidence="9">Basic membrane lipoprotein</fullName>
    </submittedName>
</protein>
<evidence type="ECO:0000256" key="2">
    <source>
        <dbReference type="ARBA" id="ARBA00008610"/>
    </source>
</evidence>
<keyword evidence="5" id="KW-0472">Membrane</keyword>
<feature type="signal peptide" evidence="7">
    <location>
        <begin position="1"/>
        <end position="23"/>
    </location>
</feature>
<dbReference type="GO" id="GO:0005886">
    <property type="term" value="C:plasma membrane"/>
    <property type="evidence" value="ECO:0007669"/>
    <property type="project" value="UniProtKB-SubCell"/>
</dbReference>
<dbReference type="STRING" id="469381.Dpep_1110"/>
<evidence type="ECO:0000256" key="7">
    <source>
        <dbReference type="SAM" id="SignalP"/>
    </source>
</evidence>
<dbReference type="AlphaFoldDB" id="D2Z6N9"/>
<feature type="chain" id="PRO_5003039511" evidence="7">
    <location>
        <begin position="24"/>
        <end position="333"/>
    </location>
</feature>
<reference evidence="9 10" key="1">
    <citation type="journal article" date="2010" name="Stand. Genomic Sci.">
        <title>Permanent draft genome sequence of Dethiosulfovibrio peptidovorans type strain (SEBR 4207).</title>
        <authorList>
            <person name="Labutti K."/>
            <person name="Mayilraj S."/>
            <person name="Clum A."/>
            <person name="Lucas S."/>
            <person name="Glavina Del Rio T."/>
            <person name="Nolan M."/>
            <person name="Tice H."/>
            <person name="Cheng J.F."/>
            <person name="Pitluck S."/>
            <person name="Liolios K."/>
            <person name="Ivanova N."/>
            <person name="Mavromatis K."/>
            <person name="Mikhailova N."/>
            <person name="Pati A."/>
            <person name="Goodwin L."/>
            <person name="Chen A."/>
            <person name="Palaniappan K."/>
            <person name="Land M."/>
            <person name="Hauser L."/>
            <person name="Chang Y.J."/>
            <person name="Jeffries C.D."/>
            <person name="Rohde M."/>
            <person name="Spring S."/>
            <person name="Goker M."/>
            <person name="Woyke T."/>
            <person name="Bristow J."/>
            <person name="Eisen J.A."/>
            <person name="Markowitz V."/>
            <person name="Hugenholtz P."/>
            <person name="Kyrpides N.C."/>
            <person name="Klenk H.P."/>
            <person name="Lapidus A."/>
        </authorList>
    </citation>
    <scope>NUCLEOTIDE SEQUENCE [LARGE SCALE GENOMIC DNA]</scope>
    <source>
        <strain evidence="9 10">DSM 11002</strain>
    </source>
</reference>
<accession>D2Z6N9</accession>
<dbReference type="Gene3D" id="3.40.50.2300">
    <property type="match status" value="2"/>
</dbReference>
<dbReference type="PANTHER" id="PTHR34296">
    <property type="entry name" value="TRANSCRIPTIONAL ACTIVATOR PROTEIN MED"/>
    <property type="match status" value="1"/>
</dbReference>
<keyword evidence="6 9" id="KW-0449">Lipoprotein</keyword>
<evidence type="ECO:0000256" key="6">
    <source>
        <dbReference type="ARBA" id="ARBA00023288"/>
    </source>
</evidence>
<proteinExistence type="inferred from homology"/>
<dbReference type="InterPro" id="IPR050957">
    <property type="entry name" value="BMP_lipoprotein"/>
</dbReference>
<keyword evidence="3" id="KW-1003">Cell membrane</keyword>
<keyword evidence="10" id="KW-1185">Reference proteome</keyword>
<dbReference type="PANTHER" id="PTHR34296:SF2">
    <property type="entry name" value="ABC TRANSPORTER GUANOSINE-BINDING PROTEIN NUPN"/>
    <property type="match status" value="1"/>
</dbReference>
<dbReference type="OrthoDB" id="9769871at2"/>
<sequence>MRKVTVLLLCLSMLLGLAGASLAADKLSVALIIEGQLGDASFYDSASRGFDKAKAELGIVGKVIECNYDPANYVPYMATAAKKFDLVLSVGFGMMDAIAEVAPKFPETDFAQFDTTGDIAHVTFIDFKQSEGSFLAGALAAMMTTREGDPRVNPEATIGVVCGEDIPVMYSFIAGYEQGAKTVNPDIKILRGFVGRWDDPAGGKEMTLNQHKNGADVVYQVAGGTGEGIIAAAKEGGFYAIGVDSPQEHLAPEAVLTSMLKRLDVVVYDLIKAKQEGTFQRGTILRYGLKEGGVGLSWSDSALKLVPADVKARLDELTEEVASGEIEVAETTK</sequence>
<feature type="domain" description="ABC transporter substrate-binding protein PnrA-like" evidence="8">
    <location>
        <begin position="27"/>
        <end position="329"/>
    </location>
</feature>
<dbReference type="eggNOG" id="COG1744">
    <property type="taxonomic scope" value="Bacteria"/>
</dbReference>
<dbReference type="InterPro" id="IPR003760">
    <property type="entry name" value="PnrA-like"/>
</dbReference>
<evidence type="ECO:0000313" key="10">
    <source>
        <dbReference type="Proteomes" id="UP000006427"/>
    </source>
</evidence>
<dbReference type="PaxDb" id="469381-Dpep_1110"/>
<dbReference type="Pfam" id="PF02608">
    <property type="entry name" value="Bmp"/>
    <property type="match status" value="1"/>
</dbReference>
<dbReference type="EMBL" id="ABTR02000001">
    <property type="protein sequence ID" value="EFC91136.1"/>
    <property type="molecule type" value="Genomic_DNA"/>
</dbReference>
<organism evidence="9 10">
    <name type="scientific">Dethiosulfovibrio peptidovorans DSM 11002</name>
    <dbReference type="NCBI Taxonomy" id="469381"/>
    <lineage>
        <taxon>Bacteria</taxon>
        <taxon>Thermotogati</taxon>
        <taxon>Synergistota</taxon>
        <taxon>Synergistia</taxon>
        <taxon>Synergistales</taxon>
        <taxon>Dethiosulfovibrionaceae</taxon>
        <taxon>Dethiosulfovibrio</taxon>
    </lineage>
</organism>
<comment type="caution">
    <text evidence="9">The sequence shown here is derived from an EMBL/GenBank/DDBJ whole genome shotgun (WGS) entry which is preliminary data.</text>
</comment>
<dbReference type="CDD" id="cd19964">
    <property type="entry name" value="PBP1_BMP-like"/>
    <property type="match status" value="1"/>
</dbReference>